<evidence type="ECO:0000313" key="1">
    <source>
        <dbReference type="EMBL" id="CAD9030567.1"/>
    </source>
</evidence>
<dbReference type="AlphaFoldDB" id="A0A7S1J2U3"/>
<dbReference type="EMBL" id="HBGA01112112">
    <property type="protein sequence ID" value="CAD9030567.1"/>
    <property type="molecule type" value="Transcribed_RNA"/>
</dbReference>
<accession>A0A7S1J2U3</accession>
<reference evidence="1" key="1">
    <citation type="submission" date="2021-01" db="EMBL/GenBank/DDBJ databases">
        <authorList>
            <person name="Corre E."/>
            <person name="Pelletier E."/>
            <person name="Niang G."/>
            <person name="Scheremetjew M."/>
            <person name="Finn R."/>
            <person name="Kale V."/>
            <person name="Holt S."/>
            <person name="Cochrane G."/>
            <person name="Meng A."/>
            <person name="Brown T."/>
            <person name="Cohen L."/>
        </authorList>
    </citation>
    <scope>NUCLEOTIDE SEQUENCE</scope>
    <source>
        <strain evidence="1">NIES-381</strain>
    </source>
</reference>
<gene>
    <name evidence="1" type="ORF">EGYM00392_LOCUS41707</name>
</gene>
<proteinExistence type="predicted"/>
<organism evidence="1">
    <name type="scientific">Eutreptiella gymnastica</name>
    <dbReference type="NCBI Taxonomy" id="73025"/>
    <lineage>
        <taxon>Eukaryota</taxon>
        <taxon>Discoba</taxon>
        <taxon>Euglenozoa</taxon>
        <taxon>Euglenida</taxon>
        <taxon>Spirocuta</taxon>
        <taxon>Euglenophyceae</taxon>
        <taxon>Eutreptiales</taxon>
        <taxon>Eutreptiaceae</taxon>
        <taxon>Eutreptiella</taxon>
    </lineage>
</organism>
<sequence length="116" mass="12798">MCAREHLPCQRTLPSVWGVGVLTTMHAGVYGQALDALLDKISWPPIPSLHPRVPSDRLRSPCSPDREWLVNTTLCYPVLPLGPGSPSMTPGFLLPAYLSKCLWATPSDVDWEQGYL</sequence>
<protein>
    <submittedName>
        <fullName evidence="1">Uncharacterized protein</fullName>
    </submittedName>
</protein>
<name>A0A7S1J2U3_9EUGL</name>